<dbReference type="InterPro" id="IPR029063">
    <property type="entry name" value="SAM-dependent_MTases_sf"/>
</dbReference>
<dbReference type="Proteomes" id="UP000094112">
    <property type="component" value="Unassembled WGS sequence"/>
</dbReference>
<reference evidence="1 2" key="1">
    <citation type="journal article" date="2016" name="Proc. Natl. Acad. Sci. U.S.A.">
        <title>Comparative genomics of biotechnologically important yeasts.</title>
        <authorList>
            <person name="Riley R."/>
            <person name="Haridas S."/>
            <person name="Wolfe K.H."/>
            <person name="Lopes M.R."/>
            <person name="Hittinger C.T."/>
            <person name="Goeker M."/>
            <person name="Salamov A.A."/>
            <person name="Wisecaver J.H."/>
            <person name="Long T.M."/>
            <person name="Calvey C.H."/>
            <person name="Aerts A.L."/>
            <person name="Barry K.W."/>
            <person name="Choi C."/>
            <person name="Clum A."/>
            <person name="Coughlan A.Y."/>
            <person name="Deshpande S."/>
            <person name="Douglass A.P."/>
            <person name="Hanson S.J."/>
            <person name="Klenk H.-P."/>
            <person name="LaButti K.M."/>
            <person name="Lapidus A."/>
            <person name="Lindquist E.A."/>
            <person name="Lipzen A.M."/>
            <person name="Meier-Kolthoff J.P."/>
            <person name="Ohm R.A."/>
            <person name="Otillar R.P."/>
            <person name="Pangilinan J.L."/>
            <person name="Peng Y."/>
            <person name="Rokas A."/>
            <person name="Rosa C.A."/>
            <person name="Scheuner C."/>
            <person name="Sibirny A.A."/>
            <person name="Slot J.C."/>
            <person name="Stielow J.B."/>
            <person name="Sun H."/>
            <person name="Kurtzman C.P."/>
            <person name="Blackwell M."/>
            <person name="Grigoriev I.V."/>
            <person name="Jeffries T.W."/>
        </authorList>
    </citation>
    <scope>NUCLEOTIDE SEQUENCE [LARGE SCALE GENOMIC DNA]</scope>
    <source>
        <strain evidence="2">ATCC 58044 / CBS 1984 / NCYC 433 / NRRL Y-366-8</strain>
    </source>
</reference>
<evidence type="ECO:0000313" key="1">
    <source>
        <dbReference type="EMBL" id="ODQ60016.1"/>
    </source>
</evidence>
<name>A0A1E3P3F2_WICAA</name>
<protein>
    <recommendedName>
        <fullName evidence="3">Methyltransferase type 11 domain-containing protein</fullName>
    </recommendedName>
</protein>
<dbReference type="RefSeq" id="XP_019039223.1">
    <property type="nucleotide sequence ID" value="XM_019186345.1"/>
</dbReference>
<proteinExistence type="predicted"/>
<organism evidence="1 2">
    <name type="scientific">Wickerhamomyces anomalus (strain ATCC 58044 / CBS 1984 / NCYC 433 / NRRL Y-366-8)</name>
    <name type="common">Yeast</name>
    <name type="synonym">Hansenula anomala</name>
    <dbReference type="NCBI Taxonomy" id="683960"/>
    <lineage>
        <taxon>Eukaryota</taxon>
        <taxon>Fungi</taxon>
        <taxon>Dikarya</taxon>
        <taxon>Ascomycota</taxon>
        <taxon>Saccharomycotina</taxon>
        <taxon>Saccharomycetes</taxon>
        <taxon>Phaffomycetales</taxon>
        <taxon>Wickerhamomycetaceae</taxon>
        <taxon>Wickerhamomyces</taxon>
    </lineage>
</organism>
<dbReference type="EMBL" id="KV454210">
    <property type="protein sequence ID" value="ODQ60016.1"/>
    <property type="molecule type" value="Genomic_DNA"/>
</dbReference>
<accession>A0A1E3P3F2</accession>
<sequence length="166" mass="19927">MAIAYELWFELKEEEWVPVLSDLYRTIAPQGYLHMFLMDYTIINCKNELYNEIFHKIQKVIREQGMDPFPCKKILSRTREAGFTNVKYSMISIKKGIPNKMGNLMEFIQSFFELSIYTKFVRKFFSEEDIQLFKELRLQYNQDLKNGKLLDDFGDTYFMFVTAKKE</sequence>
<dbReference type="Gene3D" id="3.40.50.150">
    <property type="entry name" value="Vaccinia Virus protein VP39"/>
    <property type="match status" value="1"/>
</dbReference>
<keyword evidence="2" id="KW-1185">Reference proteome</keyword>
<evidence type="ECO:0000313" key="2">
    <source>
        <dbReference type="Proteomes" id="UP000094112"/>
    </source>
</evidence>
<dbReference type="GeneID" id="30203591"/>
<evidence type="ECO:0008006" key="3">
    <source>
        <dbReference type="Google" id="ProtNLM"/>
    </source>
</evidence>
<dbReference type="OrthoDB" id="10256176at2759"/>
<dbReference type="AlphaFoldDB" id="A0A1E3P3F2"/>
<gene>
    <name evidence="1" type="ORF">WICANDRAFT_92118</name>
</gene>